<organism evidence="2 3">
    <name type="scientific">Apiospora phragmitis</name>
    <dbReference type="NCBI Taxonomy" id="2905665"/>
    <lineage>
        <taxon>Eukaryota</taxon>
        <taxon>Fungi</taxon>
        <taxon>Dikarya</taxon>
        <taxon>Ascomycota</taxon>
        <taxon>Pezizomycotina</taxon>
        <taxon>Sordariomycetes</taxon>
        <taxon>Xylariomycetidae</taxon>
        <taxon>Amphisphaeriales</taxon>
        <taxon>Apiosporaceae</taxon>
        <taxon>Apiospora</taxon>
    </lineage>
</organism>
<name>A0ABR1T7E4_9PEZI</name>
<dbReference type="RefSeq" id="XP_066709373.1">
    <property type="nucleotide sequence ID" value="XM_066864412.1"/>
</dbReference>
<sequence length="409" mass="45541">MLELTRYCPGSAARGSLLNKTAEQCLKSIDAAYPVADGDPDVASFQALASKLVSRIFAHVHRHSDEAFDVLLRQSQSDRILGIPFLRYIRRRDPNARAYCERIFKSMPRKTQQVLGRANLRPIDLLDLPTIPINSSVWLNYINTIASMPGGACTDVPLPSMAKKNPKSDSPVFQTYRDGYTALNAQSFAIYNSSSYNKLGDAQRILDLVKKSNIDPGVYVNEDNHTAMLSPPDNVLNFRTINVVPNSSKSSPVTEGAKDDDVEFLEFVDGLVTLFLAVGMKVSSISHSSQHRELTERGLNFQLNLRRGLPLPDFSNESPSKTWSMACGHLFDLPESTQTTLPASTITPTCDSCASLSELSPHPEHPLRRLCRACLVLLEYLNKISAEDRTHALESQRPTRVPLEQRRRD</sequence>
<reference evidence="2 3" key="1">
    <citation type="submission" date="2023-01" db="EMBL/GenBank/DDBJ databases">
        <title>Analysis of 21 Apiospora genomes using comparative genomics revels a genus with tremendous synthesis potential of carbohydrate active enzymes and secondary metabolites.</title>
        <authorList>
            <person name="Sorensen T."/>
        </authorList>
    </citation>
    <scope>NUCLEOTIDE SEQUENCE [LARGE SCALE GENOMIC DNA]</scope>
    <source>
        <strain evidence="2 3">CBS 135458</strain>
    </source>
</reference>
<proteinExistence type="predicted"/>
<evidence type="ECO:0000256" key="1">
    <source>
        <dbReference type="SAM" id="MobiDB-lite"/>
    </source>
</evidence>
<dbReference type="GeneID" id="92097475"/>
<gene>
    <name evidence="2" type="ORF">PG994_013003</name>
</gene>
<dbReference type="Proteomes" id="UP001480595">
    <property type="component" value="Unassembled WGS sequence"/>
</dbReference>
<evidence type="ECO:0000313" key="2">
    <source>
        <dbReference type="EMBL" id="KAK8042520.1"/>
    </source>
</evidence>
<keyword evidence="3" id="KW-1185">Reference proteome</keyword>
<accession>A0ABR1T7E4</accession>
<feature type="region of interest" description="Disordered" evidence="1">
    <location>
        <begin position="390"/>
        <end position="409"/>
    </location>
</feature>
<comment type="caution">
    <text evidence="2">The sequence shown here is derived from an EMBL/GenBank/DDBJ whole genome shotgun (WGS) entry which is preliminary data.</text>
</comment>
<dbReference type="EMBL" id="JAQQWL010000013">
    <property type="protein sequence ID" value="KAK8042520.1"/>
    <property type="molecule type" value="Genomic_DNA"/>
</dbReference>
<protein>
    <submittedName>
        <fullName evidence="2">Uncharacterized protein</fullName>
    </submittedName>
</protein>
<evidence type="ECO:0000313" key="3">
    <source>
        <dbReference type="Proteomes" id="UP001480595"/>
    </source>
</evidence>